<dbReference type="AlphaFoldDB" id="A0A835TEK0"/>
<name>A0A835TEK0_CHLIN</name>
<reference evidence="1" key="1">
    <citation type="journal article" date="2020" name="bioRxiv">
        <title>Comparative genomics of Chlamydomonas.</title>
        <authorList>
            <person name="Craig R.J."/>
            <person name="Hasan A.R."/>
            <person name="Ness R.W."/>
            <person name="Keightley P.D."/>
        </authorList>
    </citation>
    <scope>NUCLEOTIDE SEQUENCE</scope>
    <source>
        <strain evidence="1">SAG 7.73</strain>
    </source>
</reference>
<evidence type="ECO:0000313" key="1">
    <source>
        <dbReference type="EMBL" id="KAG2442621.1"/>
    </source>
</evidence>
<comment type="caution">
    <text evidence="1">The sequence shown here is derived from an EMBL/GenBank/DDBJ whole genome shotgun (WGS) entry which is preliminary data.</text>
</comment>
<dbReference type="EMBL" id="JAEHOC010000004">
    <property type="protein sequence ID" value="KAG2442621.1"/>
    <property type="molecule type" value="Genomic_DNA"/>
</dbReference>
<accession>A0A835TEK0</accession>
<protein>
    <submittedName>
        <fullName evidence="1">Uncharacterized protein</fullName>
    </submittedName>
</protein>
<dbReference type="OrthoDB" id="547048at2759"/>
<keyword evidence="2" id="KW-1185">Reference proteome</keyword>
<gene>
    <name evidence="1" type="ORF">HXX76_002706</name>
</gene>
<sequence>MQQQAGMLLSEAVASTSGRASPVLQLIIQRSLSLVASGIPSPRADVALQLSTPHGGHINRMINTSESIVELDSILYRFRKRLRPANIGAAAMRLEHLHRLERRTPYALRVQRVAAELQKYVATYTDRLALTQAANVLRGLSAVRHRLPPELVLRLAAGAVAGGGAALRLAPDVDIRDLCFGLAGQGFHNAAFWERLCAAVLPRLRAFDPNTLPAIVTALQAAQQLPAAASSSSSSSAGAAGAAAAGAGSAVAASVGGSTPQAAVAAEALRRLARAETLTALAPARLADTVPLLAGLGPALGVAADAQLVEAVQAATLRALPSLSPSQLPGLLLAVAALRRAAGLAEAAAAAALQLPAPLLAAALPHLSAAAVTMDLPAVMRAARLLAPHAVEPPAADTLVRLARRTTLLLPAAGSSTAGSSGSSSSEEGVVALSRVPRGGAAAGAVLAAAAPAGQVEGRTAGAVEGAARAFAAAVTALPPALAGELAARLAAAGEAAAGRGLLDEVQLASLSRSVGALAAAAGAPKSG</sequence>
<dbReference type="Proteomes" id="UP000650467">
    <property type="component" value="Unassembled WGS sequence"/>
</dbReference>
<evidence type="ECO:0000313" key="2">
    <source>
        <dbReference type="Proteomes" id="UP000650467"/>
    </source>
</evidence>
<proteinExistence type="predicted"/>
<organism evidence="1 2">
    <name type="scientific">Chlamydomonas incerta</name>
    <dbReference type="NCBI Taxonomy" id="51695"/>
    <lineage>
        <taxon>Eukaryota</taxon>
        <taxon>Viridiplantae</taxon>
        <taxon>Chlorophyta</taxon>
        <taxon>core chlorophytes</taxon>
        <taxon>Chlorophyceae</taxon>
        <taxon>CS clade</taxon>
        <taxon>Chlamydomonadales</taxon>
        <taxon>Chlamydomonadaceae</taxon>
        <taxon>Chlamydomonas</taxon>
    </lineage>
</organism>